<sequence length="216" mass="22790">MKRATALALAAAAASMALALSACASIGEGAGGAFDEHYTPDFPAEYSITYSVQDPEGDTTEVSKTQDPQGNIRYVSGNTDALFIASGKGEWERYEHNKEGAYVPTGGELYGEDQINTITKDFDTYAKTSSQKNMPGTKQEGSVTVLGRAAALFSNRVGTSTTGVTYTLTVDDETGLCIGWIESKKVDGTTQQPDAAVFHATKFLTSNIGSLASLIS</sequence>
<evidence type="ECO:0008006" key="4">
    <source>
        <dbReference type="Google" id="ProtNLM"/>
    </source>
</evidence>
<evidence type="ECO:0000313" key="2">
    <source>
        <dbReference type="EMBL" id="KFI83311.1"/>
    </source>
</evidence>
<dbReference type="AlphaFoldDB" id="A0A087CJ61"/>
<keyword evidence="3" id="KW-1185">Reference proteome</keyword>
<accession>A0A087CJ61</accession>
<dbReference type="EMBL" id="JGZI01000007">
    <property type="protein sequence ID" value="KFI83311.1"/>
    <property type="molecule type" value="Genomic_DNA"/>
</dbReference>
<feature type="signal peptide" evidence="1">
    <location>
        <begin position="1"/>
        <end position="24"/>
    </location>
</feature>
<dbReference type="Proteomes" id="UP000029050">
    <property type="component" value="Unassembled WGS sequence"/>
</dbReference>
<name>A0A087CJ61_9BIFI</name>
<dbReference type="PROSITE" id="PS51257">
    <property type="entry name" value="PROKAR_LIPOPROTEIN"/>
    <property type="match status" value="1"/>
</dbReference>
<keyword evidence="1" id="KW-0732">Signal</keyword>
<proteinExistence type="predicted"/>
<evidence type="ECO:0000256" key="1">
    <source>
        <dbReference type="SAM" id="SignalP"/>
    </source>
</evidence>
<organism evidence="2 3">
    <name type="scientific">Bifidobacterium psychraerophilum</name>
    <dbReference type="NCBI Taxonomy" id="218140"/>
    <lineage>
        <taxon>Bacteria</taxon>
        <taxon>Bacillati</taxon>
        <taxon>Actinomycetota</taxon>
        <taxon>Actinomycetes</taxon>
        <taxon>Bifidobacteriales</taxon>
        <taxon>Bifidobacteriaceae</taxon>
        <taxon>Bifidobacterium</taxon>
    </lineage>
</organism>
<gene>
    <name evidence="2" type="ORF">BPSY_0406</name>
</gene>
<dbReference type="GeneID" id="98299616"/>
<evidence type="ECO:0000313" key="3">
    <source>
        <dbReference type="Proteomes" id="UP000029050"/>
    </source>
</evidence>
<feature type="chain" id="PRO_5001819526" description="Lipoprotein" evidence="1">
    <location>
        <begin position="25"/>
        <end position="216"/>
    </location>
</feature>
<comment type="caution">
    <text evidence="2">The sequence shown here is derived from an EMBL/GenBank/DDBJ whole genome shotgun (WGS) entry which is preliminary data.</text>
</comment>
<dbReference type="RefSeq" id="WP_033495644.1">
    <property type="nucleotide sequence ID" value="NZ_JGZI01000007.1"/>
</dbReference>
<dbReference type="STRING" id="218140.BPSY_0406"/>
<protein>
    <recommendedName>
        <fullName evidence="4">Lipoprotein</fullName>
    </recommendedName>
</protein>
<reference evidence="2 3" key="1">
    <citation type="submission" date="2014-03" db="EMBL/GenBank/DDBJ databases">
        <title>Genomics of Bifidobacteria.</title>
        <authorList>
            <person name="Ventura M."/>
            <person name="Milani C."/>
            <person name="Lugli G.A."/>
        </authorList>
    </citation>
    <scope>NUCLEOTIDE SEQUENCE [LARGE SCALE GENOMIC DNA]</scope>
    <source>
        <strain evidence="2 3">LMG 21775</strain>
    </source>
</reference>